<evidence type="ECO:0000313" key="4">
    <source>
        <dbReference type="Proteomes" id="UP000619238"/>
    </source>
</evidence>
<dbReference type="PANTHER" id="PTHR21666:SF270">
    <property type="entry name" value="MUREIN HYDROLASE ACTIVATOR ENVC"/>
    <property type="match status" value="1"/>
</dbReference>
<dbReference type="SUPFAM" id="SSF51261">
    <property type="entry name" value="Duplicated hybrid motif"/>
    <property type="match status" value="1"/>
</dbReference>
<protein>
    <submittedName>
        <fullName evidence="3">M23 family metallopeptidase</fullName>
    </submittedName>
</protein>
<evidence type="ECO:0000256" key="1">
    <source>
        <dbReference type="SAM" id="SignalP"/>
    </source>
</evidence>
<comment type="caution">
    <text evidence="3">The sequence shown here is derived from an EMBL/GenBank/DDBJ whole genome shotgun (WGS) entry which is preliminary data.</text>
</comment>
<dbReference type="InterPro" id="IPR016047">
    <property type="entry name" value="M23ase_b-sheet_dom"/>
</dbReference>
<name>A0ABR7Q4R7_9FLAO</name>
<feature type="signal peptide" evidence="1">
    <location>
        <begin position="1"/>
        <end position="18"/>
    </location>
</feature>
<keyword evidence="1" id="KW-0732">Signal</keyword>
<dbReference type="Gene3D" id="2.70.70.10">
    <property type="entry name" value="Glucose Permease (Domain IIA)"/>
    <property type="match status" value="1"/>
</dbReference>
<organism evidence="3 4">
    <name type="scientific">Kordia aestuariivivens</name>
    <dbReference type="NCBI Taxonomy" id="2759037"/>
    <lineage>
        <taxon>Bacteria</taxon>
        <taxon>Pseudomonadati</taxon>
        <taxon>Bacteroidota</taxon>
        <taxon>Flavobacteriia</taxon>
        <taxon>Flavobacteriales</taxon>
        <taxon>Flavobacteriaceae</taxon>
        <taxon>Kordia</taxon>
    </lineage>
</organism>
<reference evidence="3 4" key="1">
    <citation type="submission" date="2020-07" db="EMBL/GenBank/DDBJ databases">
        <title>Description of Kordia aestuariivivens sp. nov., isolated from a tidal flat.</title>
        <authorList>
            <person name="Park S."/>
            <person name="Yoon J.-H."/>
        </authorList>
    </citation>
    <scope>NUCLEOTIDE SEQUENCE [LARGE SCALE GENOMIC DNA]</scope>
    <source>
        <strain evidence="3 4">YSTF-M3</strain>
    </source>
</reference>
<gene>
    <name evidence="3" type="ORF">H2O64_02660</name>
</gene>
<evidence type="ECO:0000313" key="3">
    <source>
        <dbReference type="EMBL" id="MBC8753556.1"/>
    </source>
</evidence>
<accession>A0ABR7Q4R7</accession>
<feature type="domain" description="M23ase beta-sheet core" evidence="2">
    <location>
        <begin position="140"/>
        <end position="237"/>
    </location>
</feature>
<dbReference type="PANTHER" id="PTHR21666">
    <property type="entry name" value="PEPTIDASE-RELATED"/>
    <property type="match status" value="1"/>
</dbReference>
<sequence length="268" mass="30154">MKLVVGFLFLLLSINTNAQKKAVEVVKIYKENIVYIHLKNNTDVNYSAELNIHSGYNYEKDKETPLLTVLAPKEQKLLVTVTRSTKKKSDFSTSFTYVVGNINAKHNDNYVYDLPYAKGSSFSVNQGYDGSFSHKGQNFLDFTMPINTPIHAIRDGIVIKVKKDSKKGCPTISCVDDGNYIWIEHDDGTIAEYVHLRYRGTALKLGNRVKKGQKIAFSGNTGFSQAPHLHMGVFINQVNGERITIPIKFNVDNTEAIELKKGDNYIKP</sequence>
<feature type="chain" id="PRO_5046974819" evidence="1">
    <location>
        <begin position="19"/>
        <end position="268"/>
    </location>
</feature>
<evidence type="ECO:0000259" key="2">
    <source>
        <dbReference type="Pfam" id="PF01551"/>
    </source>
</evidence>
<dbReference type="EMBL" id="JACGWS010000001">
    <property type="protein sequence ID" value="MBC8753556.1"/>
    <property type="molecule type" value="Genomic_DNA"/>
</dbReference>
<dbReference type="InterPro" id="IPR011055">
    <property type="entry name" value="Dup_hybrid_motif"/>
</dbReference>
<dbReference type="Proteomes" id="UP000619238">
    <property type="component" value="Unassembled WGS sequence"/>
</dbReference>
<proteinExistence type="predicted"/>
<dbReference type="InterPro" id="IPR050570">
    <property type="entry name" value="Cell_wall_metabolism_enzyme"/>
</dbReference>
<keyword evidence="4" id="KW-1185">Reference proteome</keyword>
<dbReference type="Pfam" id="PF01551">
    <property type="entry name" value="Peptidase_M23"/>
    <property type="match status" value="1"/>
</dbReference>
<dbReference type="RefSeq" id="WP_187560585.1">
    <property type="nucleotide sequence ID" value="NZ_JACGWS010000001.1"/>
</dbReference>
<dbReference type="CDD" id="cd12797">
    <property type="entry name" value="M23_peptidase"/>
    <property type="match status" value="1"/>
</dbReference>